<feature type="transmembrane region" description="Helical" evidence="9">
    <location>
        <begin position="535"/>
        <end position="556"/>
    </location>
</feature>
<evidence type="ECO:0000259" key="11">
    <source>
        <dbReference type="Pfam" id="PF00662"/>
    </source>
</evidence>
<sequence length="675" mass="74026">MKGLDLDTFTLGTVFLFFLLGGIGGVVSSRNPRIANLVAHVGSFSGGLFGTVTAIRVLVFKKSVVLTTWYVVPNVALTFRIDMLSAFFLLIISVLAVSVSVYAIGYVTEYYNRKNVGLLGAGLNLFLLSMVAVVTVDNGFSFLLAWELMSLASFFLVMLEHEKPEVRNAGFVYVAMTHFGTVFIILSFLTLFLFAGNFEFSAFESVGPQLSTPLKNLIFLMTLVGFGTKAGMIPLHIWLPRAHPAAPSHVSALMSGVMIKTAVYGLLRVSYDFLGGGSAWWGAIVLVVGVISALVGILYGLTENDMKRFLAYSSAENMGIIFMGIGSSMLFNVYGHKVLGALALTAALYHVFNHAIFKGLLFMGAGSVLYATHTKNVNQLGGLIHRMPWTSALFLIGGIALSALPPFNGFISEWAIFQSLLHLAFDLENPGWKLMGCLAAAALGLTGAFVAGGVVKHFGTAFLAIPRTSHAEQAKEVPLSMRLGMAALALLALLLGIWPGFALWITEGIVGRYFDARITGNAVFYIPFEGRPGEALSLGGVLIAFATLLLLSLVLLRLWLGKSNNQVDETWNCGTPLQPSMEYTGTSYSHPVLMIFHWLYRPRRQVEVQGEYTYYPKRIHHQLQVYSVIESKLYRPLVRLTVFLSQRIRMIQSGNLQSYLAYMIITLILLLLWVR</sequence>
<keyword evidence="7 9" id="KW-0472">Membrane</keyword>
<dbReference type="RefSeq" id="WP_379950721.1">
    <property type="nucleotide sequence ID" value="NZ_JBHMAF010000139.1"/>
</dbReference>
<accession>A0ABV5WJK9</accession>
<evidence type="ECO:0000256" key="8">
    <source>
        <dbReference type="RuleBase" id="RU000320"/>
    </source>
</evidence>
<evidence type="ECO:0000256" key="2">
    <source>
        <dbReference type="ARBA" id="ARBA00008483"/>
    </source>
</evidence>
<feature type="domain" description="NADH-Ubiquinone oxidoreductase (complex I) chain 5 N-terminal" evidence="11">
    <location>
        <begin position="74"/>
        <end position="109"/>
    </location>
</feature>
<feature type="transmembrane region" description="Helical" evidence="9">
    <location>
        <begin position="309"/>
        <end position="331"/>
    </location>
</feature>
<dbReference type="InterPro" id="IPR052175">
    <property type="entry name" value="ComplexI-like_HydComp"/>
</dbReference>
<feature type="transmembrane region" description="Helical" evidence="9">
    <location>
        <begin position="351"/>
        <end position="371"/>
    </location>
</feature>
<keyword evidence="5 9" id="KW-1133">Transmembrane helix</keyword>
<feature type="domain" description="NADH:quinone oxidoreductase/Mrp antiporter transmembrane" evidence="10">
    <location>
        <begin position="140"/>
        <end position="422"/>
    </location>
</feature>
<feature type="transmembrane region" description="Helical" evidence="9">
    <location>
        <begin position="140"/>
        <end position="159"/>
    </location>
</feature>
<evidence type="ECO:0000256" key="1">
    <source>
        <dbReference type="ARBA" id="ARBA00004651"/>
    </source>
</evidence>
<keyword evidence="3" id="KW-1003">Cell membrane</keyword>
<feature type="transmembrane region" description="Helical" evidence="9">
    <location>
        <begin position="216"/>
        <end position="238"/>
    </location>
</feature>
<dbReference type="Gene3D" id="1.20.5.2700">
    <property type="match status" value="1"/>
</dbReference>
<name>A0ABV5WJK9_9BACI</name>
<evidence type="ECO:0000313" key="13">
    <source>
        <dbReference type="Proteomes" id="UP001589609"/>
    </source>
</evidence>
<feature type="transmembrane region" description="Helical" evidence="9">
    <location>
        <begin position="34"/>
        <end position="59"/>
    </location>
</feature>
<evidence type="ECO:0000256" key="9">
    <source>
        <dbReference type="SAM" id="Phobius"/>
    </source>
</evidence>
<dbReference type="Pfam" id="PF00662">
    <property type="entry name" value="Proton_antipo_N"/>
    <property type="match status" value="1"/>
</dbReference>
<protein>
    <submittedName>
        <fullName evidence="12">Hydrogenase 4 subunit B</fullName>
    </submittedName>
</protein>
<reference evidence="12 13" key="1">
    <citation type="submission" date="2024-09" db="EMBL/GenBank/DDBJ databases">
        <authorList>
            <person name="Sun Q."/>
            <person name="Mori K."/>
        </authorList>
    </citation>
    <scope>NUCLEOTIDE SEQUENCE [LARGE SCALE GENOMIC DNA]</scope>
    <source>
        <strain evidence="12 13">JCM 11201</strain>
    </source>
</reference>
<evidence type="ECO:0000256" key="3">
    <source>
        <dbReference type="ARBA" id="ARBA00022475"/>
    </source>
</evidence>
<keyword evidence="4 8" id="KW-0812">Transmembrane</keyword>
<gene>
    <name evidence="12" type="primary">hyfB</name>
    <name evidence="12" type="ORF">ACFFMS_18920</name>
</gene>
<keyword evidence="6" id="KW-0560">Oxidoreductase</keyword>
<evidence type="ECO:0000313" key="12">
    <source>
        <dbReference type="EMBL" id="MFB9760403.1"/>
    </source>
</evidence>
<comment type="similarity">
    <text evidence="2">Belongs to the CPA3 antiporters (TC 2.A.63) subunit A family.</text>
</comment>
<evidence type="ECO:0000256" key="6">
    <source>
        <dbReference type="ARBA" id="ARBA00023002"/>
    </source>
</evidence>
<feature type="transmembrane region" description="Helical" evidence="9">
    <location>
        <begin position="250"/>
        <end position="267"/>
    </location>
</feature>
<dbReference type="PANTHER" id="PTHR42682">
    <property type="entry name" value="HYDROGENASE-4 COMPONENT F"/>
    <property type="match status" value="1"/>
</dbReference>
<feature type="transmembrane region" description="Helical" evidence="9">
    <location>
        <begin position="392"/>
        <end position="411"/>
    </location>
</feature>
<feature type="transmembrane region" description="Helical" evidence="9">
    <location>
        <begin position="483"/>
        <end position="505"/>
    </location>
</feature>
<organism evidence="12 13">
    <name type="scientific">Ectobacillus funiculus</name>
    <dbReference type="NCBI Taxonomy" id="137993"/>
    <lineage>
        <taxon>Bacteria</taxon>
        <taxon>Bacillati</taxon>
        <taxon>Bacillota</taxon>
        <taxon>Bacilli</taxon>
        <taxon>Bacillales</taxon>
        <taxon>Bacillaceae</taxon>
        <taxon>Ectobacillus</taxon>
    </lineage>
</organism>
<feature type="transmembrane region" description="Helical" evidence="9">
    <location>
        <begin position="279"/>
        <end position="302"/>
    </location>
</feature>
<dbReference type="Proteomes" id="UP001589609">
    <property type="component" value="Unassembled WGS sequence"/>
</dbReference>
<dbReference type="Pfam" id="PF00361">
    <property type="entry name" value="Proton_antipo_M"/>
    <property type="match status" value="1"/>
</dbReference>
<evidence type="ECO:0000256" key="5">
    <source>
        <dbReference type="ARBA" id="ARBA00022989"/>
    </source>
</evidence>
<dbReference type="PANTHER" id="PTHR42682:SF3">
    <property type="entry name" value="FORMATE HYDROGENLYASE SUBUNIT 3-RELATED"/>
    <property type="match status" value="1"/>
</dbReference>
<dbReference type="InterPro" id="IPR001516">
    <property type="entry name" value="Proton_antipo_N"/>
</dbReference>
<feature type="transmembrane region" description="Helical" evidence="9">
    <location>
        <begin position="79"/>
        <end position="104"/>
    </location>
</feature>
<evidence type="ECO:0000259" key="10">
    <source>
        <dbReference type="Pfam" id="PF00361"/>
    </source>
</evidence>
<evidence type="ECO:0000256" key="4">
    <source>
        <dbReference type="ARBA" id="ARBA00022692"/>
    </source>
</evidence>
<dbReference type="NCBIfam" id="NF005086">
    <property type="entry name" value="PRK06521.1"/>
    <property type="match status" value="1"/>
</dbReference>
<dbReference type="InterPro" id="IPR003918">
    <property type="entry name" value="NADH_UbQ_OxRdtase"/>
</dbReference>
<comment type="caution">
    <text evidence="12">The sequence shown here is derived from an EMBL/GenBank/DDBJ whole genome shotgun (WGS) entry which is preliminary data.</text>
</comment>
<dbReference type="PRINTS" id="PR01437">
    <property type="entry name" value="NUOXDRDTASE4"/>
</dbReference>
<feature type="transmembrane region" description="Helical" evidence="9">
    <location>
        <begin position="116"/>
        <end position="134"/>
    </location>
</feature>
<evidence type="ECO:0000256" key="7">
    <source>
        <dbReference type="ARBA" id="ARBA00023136"/>
    </source>
</evidence>
<feature type="transmembrane region" description="Helical" evidence="9">
    <location>
        <begin position="431"/>
        <end position="455"/>
    </location>
</feature>
<feature type="transmembrane region" description="Helical" evidence="9">
    <location>
        <begin position="171"/>
        <end position="196"/>
    </location>
</feature>
<comment type="subcellular location">
    <subcellularLocation>
        <location evidence="1">Cell membrane</location>
        <topology evidence="1">Multi-pass membrane protein</topology>
    </subcellularLocation>
    <subcellularLocation>
        <location evidence="8">Membrane</location>
        <topology evidence="8">Multi-pass membrane protein</topology>
    </subcellularLocation>
</comment>
<keyword evidence="13" id="KW-1185">Reference proteome</keyword>
<feature type="transmembrane region" description="Helical" evidence="9">
    <location>
        <begin position="656"/>
        <end position="674"/>
    </location>
</feature>
<dbReference type="EMBL" id="JBHMAF010000139">
    <property type="protein sequence ID" value="MFB9760403.1"/>
    <property type="molecule type" value="Genomic_DNA"/>
</dbReference>
<proteinExistence type="inferred from homology"/>
<feature type="transmembrane region" description="Helical" evidence="9">
    <location>
        <begin position="6"/>
        <end position="27"/>
    </location>
</feature>
<dbReference type="InterPro" id="IPR001750">
    <property type="entry name" value="ND/Mrp_TM"/>
</dbReference>